<name>A0A135L299_9BACI</name>
<comment type="caution">
    <text evidence="5">The sequence shown here is derived from an EMBL/GenBank/DDBJ whole genome shotgun (WGS) entry which is preliminary data.</text>
</comment>
<sequence>MIRNQEKNGSWFGRWGISYIYGTWAALTGLKAVGLSSNHPTIKKAAKWLLEIQNDDGGWRESCKSDIVKQYVPLNASTPSQTAWALDALITVYDKPTPAIDQGLQRLIDFGSENDWRSSYPTGAGLADVFYTNYHS</sequence>
<comment type="similarity">
    <text evidence="2">Belongs to the terpene cyclase/mutase family.</text>
</comment>
<protein>
    <recommendedName>
        <fullName evidence="4">Squalene cyclase C-terminal domain-containing protein</fullName>
    </recommendedName>
</protein>
<dbReference type="InterPro" id="IPR032696">
    <property type="entry name" value="SQ_cyclase_C"/>
</dbReference>
<evidence type="ECO:0000313" key="5">
    <source>
        <dbReference type="EMBL" id="KXG42993.1"/>
    </source>
</evidence>
<keyword evidence="3" id="KW-0677">Repeat</keyword>
<evidence type="ECO:0000256" key="2">
    <source>
        <dbReference type="ARBA" id="ARBA00009755"/>
    </source>
</evidence>
<dbReference type="Gene3D" id="1.50.10.20">
    <property type="match status" value="1"/>
</dbReference>
<evidence type="ECO:0000256" key="3">
    <source>
        <dbReference type="ARBA" id="ARBA00022737"/>
    </source>
</evidence>
<dbReference type="GO" id="GO:0016866">
    <property type="term" value="F:intramolecular transferase activity"/>
    <property type="evidence" value="ECO:0007669"/>
    <property type="project" value="InterPro"/>
</dbReference>
<dbReference type="AlphaFoldDB" id="A0A135L299"/>
<evidence type="ECO:0000256" key="1">
    <source>
        <dbReference type="ARBA" id="ARBA00004999"/>
    </source>
</evidence>
<dbReference type="UniPathway" id="UPA00337"/>
<reference evidence="5 6" key="1">
    <citation type="submission" date="2016-02" db="EMBL/GenBank/DDBJ databases">
        <title>Draft Genome for Tepidibacillus decaturensis nov. sp. Strain Z9, an Anaerobic, Moderately Thermophilic and Heterotrophic Bacterium from Deep Subsurface of the Illinois Basin, USA.</title>
        <authorList>
            <person name="Dong Y."/>
            <person name="Chang J.Y."/>
            <person name="Sanford R."/>
            <person name="Fouke B.W."/>
        </authorList>
    </citation>
    <scope>NUCLEOTIDE SEQUENCE [LARGE SCALE GENOMIC DNA]</scope>
    <source>
        <strain evidence="5 6">Z9</strain>
    </source>
</reference>
<dbReference type="Pfam" id="PF13243">
    <property type="entry name" value="SQHop_cyclase_C"/>
    <property type="match status" value="1"/>
</dbReference>
<feature type="domain" description="Squalene cyclase C-terminal" evidence="4">
    <location>
        <begin position="3"/>
        <end position="135"/>
    </location>
</feature>
<keyword evidence="6" id="KW-1185">Reference proteome</keyword>
<dbReference type="InterPro" id="IPR008930">
    <property type="entry name" value="Terpenoid_cyclase/PrenylTrfase"/>
</dbReference>
<dbReference type="GO" id="GO:0005811">
    <property type="term" value="C:lipid droplet"/>
    <property type="evidence" value="ECO:0007669"/>
    <property type="project" value="InterPro"/>
</dbReference>
<dbReference type="Proteomes" id="UP000070352">
    <property type="component" value="Unassembled WGS sequence"/>
</dbReference>
<organism evidence="5 6">
    <name type="scientific">Tepidibacillus decaturensis</name>
    <dbReference type="NCBI Taxonomy" id="1413211"/>
    <lineage>
        <taxon>Bacteria</taxon>
        <taxon>Bacillati</taxon>
        <taxon>Bacillota</taxon>
        <taxon>Bacilli</taxon>
        <taxon>Bacillales</taxon>
        <taxon>Bacillaceae</taxon>
        <taxon>Tepidibacillus</taxon>
    </lineage>
</organism>
<dbReference type="EMBL" id="LSKU01000001">
    <property type="protein sequence ID" value="KXG42993.1"/>
    <property type="molecule type" value="Genomic_DNA"/>
</dbReference>
<comment type="pathway">
    <text evidence="1">Secondary metabolite biosynthesis; hopanoid biosynthesis.</text>
</comment>
<dbReference type="InterPro" id="IPR018333">
    <property type="entry name" value="Squalene_cyclase"/>
</dbReference>
<dbReference type="PANTHER" id="PTHR11764:SF20">
    <property type="entry name" value="LANOSTEROL SYNTHASE"/>
    <property type="match status" value="1"/>
</dbReference>
<evidence type="ECO:0000313" key="6">
    <source>
        <dbReference type="Proteomes" id="UP000070352"/>
    </source>
</evidence>
<dbReference type="STRING" id="1413211.U473_02345"/>
<dbReference type="SUPFAM" id="SSF48239">
    <property type="entry name" value="Terpenoid cyclases/Protein prenyltransferases"/>
    <property type="match status" value="1"/>
</dbReference>
<proteinExistence type="inferred from homology"/>
<dbReference type="GO" id="GO:0016104">
    <property type="term" value="P:triterpenoid biosynthetic process"/>
    <property type="evidence" value="ECO:0007669"/>
    <property type="project" value="InterPro"/>
</dbReference>
<evidence type="ECO:0000259" key="4">
    <source>
        <dbReference type="Pfam" id="PF13243"/>
    </source>
</evidence>
<accession>A0A135L299</accession>
<dbReference type="PANTHER" id="PTHR11764">
    <property type="entry name" value="TERPENE CYCLASE/MUTASE FAMILY MEMBER"/>
    <property type="match status" value="1"/>
</dbReference>
<gene>
    <name evidence="5" type="ORF">U473_02345</name>
</gene>